<feature type="signal peptide" evidence="2">
    <location>
        <begin position="1"/>
        <end position="28"/>
    </location>
</feature>
<feature type="chain" id="PRO_5047218280" evidence="2">
    <location>
        <begin position="29"/>
        <end position="90"/>
    </location>
</feature>
<reference evidence="3 4" key="1">
    <citation type="submission" date="2023-07" db="EMBL/GenBank/DDBJ databases">
        <title>Genomic Encyclopedia of Type Strains, Phase IV (KMG-IV): sequencing the most valuable type-strain genomes for metagenomic binning, comparative biology and taxonomic classification.</title>
        <authorList>
            <person name="Goeker M."/>
        </authorList>
    </citation>
    <scope>NUCLEOTIDE SEQUENCE [LARGE SCALE GENOMIC DNA]</scope>
    <source>
        <strain evidence="3 4">DSM 15561</strain>
    </source>
</reference>
<sequence>MLSKTFGVTATIAIAASFVLGAALPAHATSTSTRPLPTIGSEEQKDVLGREKVRRQQVRDNHRNGLFEPIFAPLYQGYNSPGQKVKRSFN</sequence>
<evidence type="ECO:0000313" key="4">
    <source>
        <dbReference type="Proteomes" id="UP001235094"/>
    </source>
</evidence>
<comment type="caution">
    <text evidence="3">The sequence shown here is derived from an EMBL/GenBank/DDBJ whole genome shotgun (WGS) entry which is preliminary data.</text>
</comment>
<keyword evidence="2" id="KW-0732">Signal</keyword>
<proteinExistence type="predicted"/>
<organism evidence="3 4">
    <name type="scientific">Ancylobacter amanitiformis</name>
    <dbReference type="NCBI Taxonomy" id="217069"/>
    <lineage>
        <taxon>Bacteria</taxon>
        <taxon>Pseudomonadati</taxon>
        <taxon>Pseudomonadota</taxon>
        <taxon>Alphaproteobacteria</taxon>
        <taxon>Hyphomicrobiales</taxon>
        <taxon>Xanthobacteraceae</taxon>
        <taxon>Ancylobacter</taxon>
    </lineage>
</organism>
<evidence type="ECO:0000256" key="2">
    <source>
        <dbReference type="SAM" id="SignalP"/>
    </source>
</evidence>
<feature type="region of interest" description="Disordered" evidence="1">
    <location>
        <begin position="28"/>
        <end position="61"/>
    </location>
</feature>
<accession>A0ABU0LPD3</accession>
<dbReference type="Proteomes" id="UP001235094">
    <property type="component" value="Unassembled WGS sequence"/>
</dbReference>
<keyword evidence="4" id="KW-1185">Reference proteome</keyword>
<evidence type="ECO:0000256" key="1">
    <source>
        <dbReference type="SAM" id="MobiDB-lite"/>
    </source>
</evidence>
<dbReference type="RefSeq" id="WP_306889296.1">
    <property type="nucleotide sequence ID" value="NZ_JAUSVR010000003.1"/>
</dbReference>
<name>A0ABU0LPD3_9HYPH</name>
<dbReference type="EMBL" id="JAUSVR010000003">
    <property type="protein sequence ID" value="MDQ0510563.1"/>
    <property type="molecule type" value="Genomic_DNA"/>
</dbReference>
<gene>
    <name evidence="3" type="ORF">QOZ99_001446</name>
</gene>
<feature type="compositionally biased region" description="Basic and acidic residues" evidence="1">
    <location>
        <begin position="42"/>
        <end position="51"/>
    </location>
</feature>
<protein>
    <submittedName>
        <fullName evidence="3">Uncharacterized protein</fullName>
    </submittedName>
</protein>
<evidence type="ECO:0000313" key="3">
    <source>
        <dbReference type="EMBL" id="MDQ0510563.1"/>
    </source>
</evidence>